<proteinExistence type="predicted"/>
<sequence length="242" mass="26841">MATPSPSRITPDDINIPAEAPLTPTSKAFPFFRLPRELRDAIYKGIEERQGTFNKAGRHAIMATIDELPTEACLLVSQQFQAEYLYTVRERAYLQVQNCGKLSKDFRLPATIGSVRRCGVVIYVGDSSDARQHLTWLQRTISGLSESCKLHVKLVLKPGLVSDVVPFLQSLASLRALTAIQIYRDAHPNDWVRLNEANLSFRQDPMGSWTIEEGWCSAAVTVFGSELCKASQPSVGTTSVEV</sequence>
<organism evidence="1 2">
    <name type="scientific">Septoria linicola</name>
    <dbReference type="NCBI Taxonomy" id="215465"/>
    <lineage>
        <taxon>Eukaryota</taxon>
        <taxon>Fungi</taxon>
        <taxon>Dikarya</taxon>
        <taxon>Ascomycota</taxon>
        <taxon>Pezizomycotina</taxon>
        <taxon>Dothideomycetes</taxon>
        <taxon>Dothideomycetidae</taxon>
        <taxon>Mycosphaerellales</taxon>
        <taxon>Mycosphaerellaceae</taxon>
        <taxon>Septoria</taxon>
    </lineage>
</organism>
<accession>A0A9Q9AXB9</accession>
<dbReference type="Proteomes" id="UP001056384">
    <property type="component" value="Chromosome 6"/>
</dbReference>
<gene>
    <name evidence="1" type="ORF">Slin15195_G075090</name>
</gene>
<keyword evidence="2" id="KW-1185">Reference proteome</keyword>
<reference evidence="1" key="1">
    <citation type="submission" date="2022-06" db="EMBL/GenBank/DDBJ databases">
        <title>Complete genome sequences of two strains of the flax pathogen Septoria linicola.</title>
        <authorList>
            <person name="Lapalu N."/>
            <person name="Simon A."/>
            <person name="Demenou B."/>
            <person name="Paumier D."/>
            <person name="Guillot M.-P."/>
            <person name="Gout L."/>
            <person name="Valade R."/>
        </authorList>
    </citation>
    <scope>NUCLEOTIDE SEQUENCE</scope>
    <source>
        <strain evidence="1">SE15195</strain>
    </source>
</reference>
<evidence type="ECO:0000313" key="2">
    <source>
        <dbReference type="Proteomes" id="UP001056384"/>
    </source>
</evidence>
<evidence type="ECO:0000313" key="1">
    <source>
        <dbReference type="EMBL" id="USW54190.1"/>
    </source>
</evidence>
<name>A0A9Q9AXB9_9PEZI</name>
<dbReference type="AlphaFoldDB" id="A0A9Q9AXB9"/>
<protein>
    <submittedName>
        <fullName evidence="1">Uncharacterized protein</fullName>
    </submittedName>
</protein>
<dbReference type="EMBL" id="CP099423">
    <property type="protein sequence ID" value="USW54190.1"/>
    <property type="molecule type" value="Genomic_DNA"/>
</dbReference>